<name>A0A8S5L701_9CAUD</name>
<reference evidence="1" key="1">
    <citation type="journal article" date="2021" name="Proc. Natl. Acad. Sci. U.S.A.">
        <title>A Catalog of Tens of Thousands of Viruses from Human Metagenomes Reveals Hidden Associations with Chronic Diseases.</title>
        <authorList>
            <person name="Tisza M.J."/>
            <person name="Buck C.B."/>
        </authorList>
    </citation>
    <scope>NUCLEOTIDE SEQUENCE</scope>
    <source>
        <strain evidence="1">CtnFV5</strain>
    </source>
</reference>
<organism evidence="1">
    <name type="scientific">Siphoviridae sp. ctnFV5</name>
    <dbReference type="NCBI Taxonomy" id="2823600"/>
    <lineage>
        <taxon>Viruses</taxon>
        <taxon>Duplodnaviria</taxon>
        <taxon>Heunggongvirae</taxon>
        <taxon>Uroviricota</taxon>
        <taxon>Caudoviricetes</taxon>
    </lineage>
</organism>
<protein>
    <submittedName>
        <fullName evidence="1">Uncharacterized protein</fullName>
    </submittedName>
</protein>
<evidence type="ECO:0000313" key="1">
    <source>
        <dbReference type="EMBL" id="DAD65687.1"/>
    </source>
</evidence>
<accession>A0A8S5L701</accession>
<proteinExistence type="predicted"/>
<dbReference type="EMBL" id="BK014647">
    <property type="protein sequence ID" value="DAD65687.1"/>
    <property type="molecule type" value="Genomic_DNA"/>
</dbReference>
<sequence length="32" mass="3709">MTECLFKVKQKASINRDSSRFNSCLAFKDNKV</sequence>